<dbReference type="InterPro" id="IPR000811">
    <property type="entry name" value="Glyco_trans_35"/>
</dbReference>
<name>Q4RC65_TETNG</name>
<keyword evidence="2" id="KW-0119">Carbohydrate metabolism</keyword>
<dbReference type="EMBL" id="CAAE01019662">
    <property type="protein sequence ID" value="CAG14018.1"/>
    <property type="molecule type" value="Genomic_DNA"/>
</dbReference>
<dbReference type="SUPFAM" id="SSF53756">
    <property type="entry name" value="UDP-Glycosyltransferase/glycogen phosphorylase"/>
    <property type="match status" value="1"/>
</dbReference>
<dbReference type="AlphaFoldDB" id="Q4RC65"/>
<dbReference type="OrthoDB" id="9215500at2759"/>
<keyword evidence="2" id="KW-0808">Transferase</keyword>
<comment type="caution">
    <text evidence="3">The sequence shown here is derived from an EMBL/GenBank/DDBJ whole genome shotgun (WGS) entry which is preliminary data.</text>
</comment>
<comment type="similarity">
    <text evidence="1 2">Belongs to the glycogen phosphorylase family.</text>
</comment>
<sequence>AYTNHTVLPEALERWPIDLFKTLLPRHLDIIYEINRRHLEIVSSHLCRALYDAVVASSVFHFVMSRGRSMGRTWDQRQHAPPHTPNNERQLFDACAFKDFYDIVPEKFQNKTNGITPRRWLVMCNPGLAEVIAE</sequence>
<accession>Q4RC65</accession>
<dbReference type="GO" id="GO:0005737">
    <property type="term" value="C:cytoplasm"/>
    <property type="evidence" value="ECO:0007669"/>
    <property type="project" value="TreeGrafter"/>
</dbReference>
<protein>
    <recommendedName>
        <fullName evidence="2">Alpha-1,4 glucan phosphorylase</fullName>
        <ecNumber evidence="2">2.4.1.1</ecNumber>
    </recommendedName>
</protein>
<dbReference type="EC" id="2.4.1.1" evidence="2"/>
<dbReference type="KEGG" id="tng:GSTEN00037831G001"/>
<evidence type="ECO:0000256" key="1">
    <source>
        <dbReference type="ARBA" id="ARBA00006047"/>
    </source>
</evidence>
<dbReference type="GO" id="GO:0005980">
    <property type="term" value="P:glycogen catabolic process"/>
    <property type="evidence" value="ECO:0007669"/>
    <property type="project" value="TreeGrafter"/>
</dbReference>
<dbReference type="PANTHER" id="PTHR11468:SF32">
    <property type="entry name" value="GLYCOGEN PHOSPHORYLASE, MUSCLE FORM"/>
    <property type="match status" value="1"/>
</dbReference>
<proteinExistence type="inferred from homology"/>
<feature type="non-terminal residue" evidence="3">
    <location>
        <position position="1"/>
    </location>
</feature>
<feature type="non-terminal residue" evidence="3">
    <location>
        <position position="134"/>
    </location>
</feature>
<keyword evidence="2" id="KW-0663">Pyridoxal phosphate</keyword>
<dbReference type="Pfam" id="PF00343">
    <property type="entry name" value="Phosphorylase"/>
    <property type="match status" value="1"/>
</dbReference>
<dbReference type="Gene3D" id="3.40.50.2000">
    <property type="entry name" value="Glycogen Phosphorylase B"/>
    <property type="match status" value="1"/>
</dbReference>
<reference evidence="3" key="2">
    <citation type="submission" date="2004-02" db="EMBL/GenBank/DDBJ databases">
        <authorList>
            <consortium name="Genoscope"/>
            <consortium name="Whitehead Institute Centre for Genome Research"/>
        </authorList>
    </citation>
    <scope>NUCLEOTIDE SEQUENCE</scope>
</reference>
<dbReference type="GO" id="GO:0030170">
    <property type="term" value="F:pyridoxal phosphate binding"/>
    <property type="evidence" value="ECO:0007669"/>
    <property type="project" value="TreeGrafter"/>
</dbReference>
<comment type="catalytic activity">
    <reaction evidence="2">
        <text>[(1-&gt;4)-alpha-D-glucosyl](n) + phosphate = [(1-&gt;4)-alpha-D-glucosyl](n-1) + alpha-D-glucose 1-phosphate</text>
        <dbReference type="Rhea" id="RHEA:41732"/>
        <dbReference type="Rhea" id="RHEA-COMP:9584"/>
        <dbReference type="Rhea" id="RHEA-COMP:9586"/>
        <dbReference type="ChEBI" id="CHEBI:15444"/>
        <dbReference type="ChEBI" id="CHEBI:43474"/>
        <dbReference type="ChEBI" id="CHEBI:58601"/>
        <dbReference type="EC" id="2.4.1.1"/>
    </reaction>
</comment>
<comment type="function">
    <text evidence="2">Allosteric enzyme that catalyzes the rate-limiting step in glycogen catabolism, the phosphorolytic cleavage of glycogen to produce glucose-1-phosphate, and plays a central role in maintaining cellular and organismal glucose homeostasis.</text>
</comment>
<dbReference type="GO" id="GO:0008184">
    <property type="term" value="F:glycogen phosphorylase activity"/>
    <property type="evidence" value="ECO:0007669"/>
    <property type="project" value="InterPro"/>
</dbReference>
<dbReference type="PANTHER" id="PTHR11468">
    <property type="entry name" value="GLYCOGEN PHOSPHORYLASE"/>
    <property type="match status" value="1"/>
</dbReference>
<reference evidence="3" key="1">
    <citation type="journal article" date="2004" name="Nature">
        <title>Genome duplication in the teleost fish Tetraodon nigroviridis reveals the early vertebrate proto-karyotype.</title>
        <authorList>
            <person name="Jaillon O."/>
            <person name="Aury J.-M."/>
            <person name="Brunet F."/>
            <person name="Petit J.-L."/>
            <person name="Stange-Thomann N."/>
            <person name="Mauceli E."/>
            <person name="Bouneau L."/>
            <person name="Fischer C."/>
            <person name="Ozouf-Costaz C."/>
            <person name="Bernot A."/>
            <person name="Nicaud S."/>
            <person name="Jaffe D."/>
            <person name="Fisher S."/>
            <person name="Lutfalla G."/>
            <person name="Dossat C."/>
            <person name="Segurens B."/>
            <person name="Dasilva C."/>
            <person name="Salanoubat M."/>
            <person name="Levy M."/>
            <person name="Boudet N."/>
            <person name="Castellano S."/>
            <person name="Anthouard V."/>
            <person name="Jubin C."/>
            <person name="Castelli V."/>
            <person name="Katinka M."/>
            <person name="Vacherie B."/>
            <person name="Biemont C."/>
            <person name="Skalli Z."/>
            <person name="Cattolico L."/>
            <person name="Poulain J."/>
            <person name="De Berardinis V."/>
            <person name="Cruaud C."/>
            <person name="Duprat S."/>
            <person name="Brottier P."/>
            <person name="Coutanceau J.-P."/>
            <person name="Gouzy J."/>
            <person name="Parra G."/>
            <person name="Lardier G."/>
            <person name="Chapple C."/>
            <person name="McKernan K.J."/>
            <person name="McEwan P."/>
            <person name="Bosak S."/>
            <person name="Kellis M."/>
            <person name="Volff J.-N."/>
            <person name="Guigo R."/>
            <person name="Zody M.C."/>
            <person name="Mesirov J."/>
            <person name="Lindblad-Toh K."/>
            <person name="Birren B."/>
            <person name="Nusbaum C."/>
            <person name="Kahn D."/>
            <person name="Robinson-Rechavi M."/>
            <person name="Laudet V."/>
            <person name="Schachter V."/>
            <person name="Quetier F."/>
            <person name="Saurin W."/>
            <person name="Scarpelli C."/>
            <person name="Wincker P."/>
            <person name="Lander E.S."/>
            <person name="Weissenbach J."/>
            <person name="Roest Crollius H."/>
        </authorList>
    </citation>
    <scope>NUCLEOTIDE SEQUENCE [LARGE SCALE GENOMIC DNA]</scope>
</reference>
<gene>
    <name evidence="3" type="ORF">GSTENG00037831001</name>
</gene>
<evidence type="ECO:0000313" key="3">
    <source>
        <dbReference type="EMBL" id="CAG14018.1"/>
    </source>
</evidence>
<organism evidence="3">
    <name type="scientific">Tetraodon nigroviridis</name>
    <name type="common">Spotted green pufferfish</name>
    <name type="synonym">Chelonodon nigroviridis</name>
    <dbReference type="NCBI Taxonomy" id="99883"/>
    <lineage>
        <taxon>Eukaryota</taxon>
        <taxon>Metazoa</taxon>
        <taxon>Chordata</taxon>
        <taxon>Craniata</taxon>
        <taxon>Vertebrata</taxon>
        <taxon>Euteleostomi</taxon>
        <taxon>Actinopterygii</taxon>
        <taxon>Neopterygii</taxon>
        <taxon>Teleostei</taxon>
        <taxon>Neoteleostei</taxon>
        <taxon>Acanthomorphata</taxon>
        <taxon>Eupercaria</taxon>
        <taxon>Tetraodontiformes</taxon>
        <taxon>Tetradontoidea</taxon>
        <taxon>Tetraodontidae</taxon>
        <taxon>Tetraodon</taxon>
    </lineage>
</organism>
<comment type="cofactor">
    <cofactor evidence="2">
        <name>pyridoxal 5'-phosphate</name>
        <dbReference type="ChEBI" id="CHEBI:597326"/>
    </cofactor>
</comment>
<evidence type="ECO:0000256" key="2">
    <source>
        <dbReference type="RuleBase" id="RU000587"/>
    </source>
</evidence>
<keyword evidence="2" id="KW-0328">Glycosyltransferase</keyword>